<sequence>MVTCVVVAHQRTQYESSKGKVHSLGRYGESPSSGSFREVNCRSFQSGAGLLPTPLQTSTCRSNSSAAVTRSLNSPYTGSDCSSEMHELLVASAQSTPIPIKTKSYWNGFLLSELSYCELWAGPTYSNSPPPSSVPIPKFSTRSKPARTVSLELPAIAREDVDIHPLAKSAPASPRESHLSAKDLFGSADNATKALRRILNLDICDE</sequence>
<dbReference type="InterPro" id="IPR028322">
    <property type="entry name" value="PNRC-like_rgn"/>
</dbReference>
<keyword evidence="2" id="KW-1185">Reference proteome</keyword>
<accession>A0A7N0ZRL1</accession>
<dbReference type="GO" id="GO:0016071">
    <property type="term" value="P:mRNA metabolic process"/>
    <property type="evidence" value="ECO:0007669"/>
    <property type="project" value="UniProtKB-ARBA"/>
</dbReference>
<protein>
    <submittedName>
        <fullName evidence="1">Uncharacterized protein</fullName>
    </submittedName>
</protein>
<dbReference type="PANTHER" id="PTHR35306:SF1">
    <property type="entry name" value="VQ DOMAIN-CONTAINING PROTEIN"/>
    <property type="match status" value="1"/>
</dbReference>
<evidence type="ECO:0000313" key="2">
    <source>
        <dbReference type="Proteomes" id="UP000594263"/>
    </source>
</evidence>
<evidence type="ECO:0000313" key="1">
    <source>
        <dbReference type="EnsemblPlants" id="Kaladp0020s0206.1.v1.1.CDS.1"/>
    </source>
</evidence>
<dbReference type="OMA" id="MEALVVF"/>
<proteinExistence type="predicted"/>
<dbReference type="EnsemblPlants" id="Kaladp0020s0206.1.v1.1">
    <property type="protein sequence ID" value="Kaladp0020s0206.1.v1.1.CDS.1"/>
    <property type="gene ID" value="Kaladp0020s0206.v1.1"/>
</dbReference>
<dbReference type="Proteomes" id="UP000594263">
    <property type="component" value="Unplaced"/>
</dbReference>
<reference evidence="1" key="1">
    <citation type="submission" date="2021-01" db="UniProtKB">
        <authorList>
            <consortium name="EnsemblPlants"/>
        </authorList>
    </citation>
    <scope>IDENTIFICATION</scope>
</reference>
<organism evidence="1 2">
    <name type="scientific">Kalanchoe fedtschenkoi</name>
    <name type="common">Lavender scallops</name>
    <name type="synonym">South American air plant</name>
    <dbReference type="NCBI Taxonomy" id="63787"/>
    <lineage>
        <taxon>Eukaryota</taxon>
        <taxon>Viridiplantae</taxon>
        <taxon>Streptophyta</taxon>
        <taxon>Embryophyta</taxon>
        <taxon>Tracheophyta</taxon>
        <taxon>Spermatophyta</taxon>
        <taxon>Magnoliopsida</taxon>
        <taxon>eudicotyledons</taxon>
        <taxon>Gunneridae</taxon>
        <taxon>Pentapetalae</taxon>
        <taxon>Saxifragales</taxon>
        <taxon>Crassulaceae</taxon>
        <taxon>Kalanchoe</taxon>
    </lineage>
</organism>
<dbReference type="AlphaFoldDB" id="A0A7N0ZRL1"/>
<name>A0A7N0ZRL1_KALFE</name>
<dbReference type="Gramene" id="Kaladp0020s0206.1.v1.1">
    <property type="protein sequence ID" value="Kaladp0020s0206.1.v1.1.CDS.1"/>
    <property type="gene ID" value="Kaladp0020s0206.v1.1"/>
</dbReference>
<dbReference type="PANTHER" id="PTHR35306">
    <property type="entry name" value="BNAA03G57290D PROTEIN"/>
    <property type="match status" value="1"/>
</dbReference>
<dbReference type="Pfam" id="PF15365">
    <property type="entry name" value="PNRC"/>
    <property type="match status" value="1"/>
</dbReference>